<evidence type="ECO:0000256" key="1">
    <source>
        <dbReference type="SAM" id="MobiDB-lite"/>
    </source>
</evidence>
<feature type="domain" description="UspA" evidence="2">
    <location>
        <begin position="35"/>
        <end position="172"/>
    </location>
</feature>
<dbReference type="InterPro" id="IPR014729">
    <property type="entry name" value="Rossmann-like_a/b/a_fold"/>
</dbReference>
<feature type="compositionally biased region" description="Pro residues" evidence="1">
    <location>
        <begin position="1"/>
        <end position="10"/>
    </location>
</feature>
<dbReference type="CDD" id="cd00293">
    <property type="entry name" value="USP-like"/>
    <property type="match status" value="1"/>
</dbReference>
<organism evidence="3 4">
    <name type="scientific">Nakamurella flavida</name>
    <dbReference type="NCBI Taxonomy" id="363630"/>
    <lineage>
        <taxon>Bacteria</taxon>
        <taxon>Bacillati</taxon>
        <taxon>Actinomycetota</taxon>
        <taxon>Actinomycetes</taxon>
        <taxon>Nakamurellales</taxon>
        <taxon>Nakamurellaceae</taxon>
        <taxon>Nakamurella</taxon>
    </lineage>
</organism>
<name>A0A938YGG4_9ACTN</name>
<dbReference type="Gene3D" id="3.40.50.620">
    <property type="entry name" value="HUPs"/>
    <property type="match status" value="1"/>
</dbReference>
<dbReference type="Proteomes" id="UP000663801">
    <property type="component" value="Unassembled WGS sequence"/>
</dbReference>
<reference evidence="3" key="1">
    <citation type="submission" date="2021-01" db="EMBL/GenBank/DDBJ databases">
        <title>KCTC 19127 draft genome.</title>
        <authorList>
            <person name="An D."/>
        </authorList>
    </citation>
    <scope>NUCLEOTIDE SEQUENCE</scope>
    <source>
        <strain evidence="3">KCTC 19127</strain>
    </source>
</reference>
<accession>A0A938YGG4</accession>
<proteinExistence type="predicted"/>
<feature type="region of interest" description="Disordered" evidence="1">
    <location>
        <begin position="1"/>
        <end position="20"/>
    </location>
</feature>
<comment type="caution">
    <text evidence="3">The sequence shown here is derived from an EMBL/GenBank/DDBJ whole genome shotgun (WGS) entry which is preliminary data.</text>
</comment>
<dbReference type="InterPro" id="IPR006016">
    <property type="entry name" value="UspA"/>
</dbReference>
<dbReference type="AlphaFoldDB" id="A0A938YGG4"/>
<gene>
    <name evidence="3" type="ORF">JL107_12405</name>
</gene>
<evidence type="ECO:0000313" key="3">
    <source>
        <dbReference type="EMBL" id="MBM9477246.1"/>
    </source>
</evidence>
<keyword evidence="4" id="KW-1185">Reference proteome</keyword>
<dbReference type="SUPFAM" id="SSF52402">
    <property type="entry name" value="Adenine nucleotide alpha hydrolases-like"/>
    <property type="match status" value="1"/>
</dbReference>
<sequence>MSTFTPPPPAVATSGAPESHAAVVPVPPDMRSGPMVVGIDDVQACGRPLRAAVFLARAAGRAVVLVHVRRRAMPMVEGYVPIPEEYAVNDAAEDAVERELVDTLRACGDLDGVEWELVSTTGEAGSELVRVAVERDAACVVVGKRHKGFADVLHRIASGSVSRAVVATQKFPSTQPRVDELEGGAGVVVQPAHHPRVDDVPHAQRVQQRAHLGEV</sequence>
<evidence type="ECO:0000259" key="2">
    <source>
        <dbReference type="Pfam" id="PF00582"/>
    </source>
</evidence>
<evidence type="ECO:0000313" key="4">
    <source>
        <dbReference type="Proteomes" id="UP000663801"/>
    </source>
</evidence>
<dbReference type="Pfam" id="PF00582">
    <property type="entry name" value="Usp"/>
    <property type="match status" value="1"/>
</dbReference>
<feature type="non-terminal residue" evidence="3">
    <location>
        <position position="215"/>
    </location>
</feature>
<dbReference type="EMBL" id="JAERWL010000009">
    <property type="protein sequence ID" value="MBM9477246.1"/>
    <property type="molecule type" value="Genomic_DNA"/>
</dbReference>
<protein>
    <submittedName>
        <fullName evidence="3">Universal stress protein</fullName>
    </submittedName>
</protein>